<dbReference type="EMBL" id="JASPKY010000029">
    <property type="protein sequence ID" value="KAK9751280.1"/>
    <property type="molecule type" value="Genomic_DNA"/>
</dbReference>
<keyword evidence="2" id="KW-0964">Secreted</keyword>
<dbReference type="InterPro" id="IPR018114">
    <property type="entry name" value="TRYPSIN_HIS"/>
</dbReference>
<dbReference type="PROSITE" id="PS00134">
    <property type="entry name" value="TRYPSIN_HIS"/>
    <property type="match status" value="1"/>
</dbReference>
<dbReference type="Gene3D" id="2.40.10.10">
    <property type="entry name" value="Trypsin-like serine proteases"/>
    <property type="match status" value="1"/>
</dbReference>
<dbReference type="InterPro" id="IPR009003">
    <property type="entry name" value="Peptidase_S1_PA"/>
</dbReference>
<feature type="signal peptide" evidence="10">
    <location>
        <begin position="1"/>
        <end position="27"/>
    </location>
</feature>
<sequence length="449" mass="50418">MKRLLTFKFVLLPILYFTIILSGKISAQQLESPCPNVFVYEKRVEVWLLLVFDRAPLEIGNWFGEVRVQESRTFLIKNRKHKLIANIPLHVRFYAKYDPSKPVPRIVRINLNARTICPENQPTPPTDNGLNTTSSTPVRQSIGAPLAVNNPPGSVVDDDYFPGDFAGFKVQPIRIEYSTTCGTLAIRPNPATISGAKTKPGEFPWHAALYHTRGNSLNYTCGGSLISRYHVLTAAHCVSKPISQASVDVGNLLVYLGKYYLKGWSNPGLQGHRVSKIIRHPQYNFHQYTHDIAVIKLSRRVEYTDFVRPICLWEGAKDVDHLTRRLGTVVGWGYDKEGNLTEELTMLNMPIVSKEVCVRSLPEFYPTFATNDTYCAGFLNGTTTCNGDSGAGMIFEKETGISDWKAYHLRGLVSVSAALQNEAKCDQKNYVVFTDVAKYLEFIEEAMAQ</sequence>
<evidence type="ECO:0000256" key="5">
    <source>
        <dbReference type="ARBA" id="ARBA00022801"/>
    </source>
</evidence>
<dbReference type="InterPro" id="IPR001254">
    <property type="entry name" value="Trypsin_dom"/>
</dbReference>
<dbReference type="CDD" id="cd00190">
    <property type="entry name" value="Tryp_SPc"/>
    <property type="match status" value="1"/>
</dbReference>
<reference evidence="12 13" key="1">
    <citation type="journal article" date="2024" name="BMC Genomics">
        <title>De novo assembly and annotation of Popillia japonica's genome with initial clues to its potential as an invasive pest.</title>
        <authorList>
            <person name="Cucini C."/>
            <person name="Boschi S."/>
            <person name="Funari R."/>
            <person name="Cardaioli E."/>
            <person name="Iannotti N."/>
            <person name="Marturano G."/>
            <person name="Paoli F."/>
            <person name="Bruttini M."/>
            <person name="Carapelli A."/>
            <person name="Frati F."/>
            <person name="Nardi F."/>
        </authorList>
    </citation>
    <scope>NUCLEOTIDE SEQUENCE [LARGE SCALE GENOMIC DNA]</scope>
    <source>
        <strain evidence="12">DMR45628</strain>
    </source>
</reference>
<accession>A0AAW1MPB8</accession>
<evidence type="ECO:0000256" key="10">
    <source>
        <dbReference type="SAM" id="SignalP"/>
    </source>
</evidence>
<feature type="chain" id="PRO_5043609679" evidence="10">
    <location>
        <begin position="28"/>
        <end position="449"/>
    </location>
</feature>
<evidence type="ECO:0000256" key="6">
    <source>
        <dbReference type="ARBA" id="ARBA00022825"/>
    </source>
</evidence>
<keyword evidence="13" id="KW-1185">Reference proteome</keyword>
<dbReference type="FunFam" id="2.40.10.10:FF:000146">
    <property type="entry name" value="Serine protease 53"/>
    <property type="match status" value="1"/>
</dbReference>
<dbReference type="Pfam" id="PF16030">
    <property type="entry name" value="GD_N"/>
    <property type="match status" value="1"/>
</dbReference>
<dbReference type="SUPFAM" id="SSF50494">
    <property type="entry name" value="Trypsin-like serine proteases"/>
    <property type="match status" value="1"/>
</dbReference>
<feature type="domain" description="Peptidase S1" evidence="11">
    <location>
        <begin position="192"/>
        <end position="448"/>
    </location>
</feature>
<evidence type="ECO:0000256" key="2">
    <source>
        <dbReference type="ARBA" id="ARBA00022525"/>
    </source>
</evidence>
<keyword evidence="5" id="KW-0378">Hydrolase</keyword>
<proteinExistence type="predicted"/>
<keyword evidence="4 10" id="KW-0732">Signal</keyword>
<dbReference type="Pfam" id="PF00089">
    <property type="entry name" value="Trypsin"/>
    <property type="match status" value="1"/>
</dbReference>
<comment type="caution">
    <text evidence="12">The sequence shown here is derived from an EMBL/GenBank/DDBJ whole genome shotgun (WGS) entry which is preliminary data.</text>
</comment>
<protein>
    <submittedName>
        <fullName evidence="12">Serine protease gd N-terminus</fullName>
    </submittedName>
</protein>
<evidence type="ECO:0000313" key="12">
    <source>
        <dbReference type="EMBL" id="KAK9751280.1"/>
    </source>
</evidence>
<keyword evidence="8" id="KW-1015">Disulfide bond</keyword>
<dbReference type="AlphaFoldDB" id="A0AAW1MPB8"/>
<dbReference type="PANTHER" id="PTHR24260:SF143">
    <property type="entry name" value="SERINE PROTEASE GD-LIKE PROTEIN"/>
    <property type="match status" value="1"/>
</dbReference>
<evidence type="ECO:0000256" key="8">
    <source>
        <dbReference type="ARBA" id="ARBA00023157"/>
    </source>
</evidence>
<gene>
    <name evidence="12" type="ORF">QE152_g5159</name>
</gene>
<evidence type="ECO:0000256" key="7">
    <source>
        <dbReference type="ARBA" id="ARBA00023145"/>
    </source>
</evidence>
<keyword evidence="3 12" id="KW-0645">Protease</keyword>
<evidence type="ECO:0000313" key="13">
    <source>
        <dbReference type="Proteomes" id="UP001458880"/>
    </source>
</evidence>
<evidence type="ECO:0000256" key="1">
    <source>
        <dbReference type="ARBA" id="ARBA00004613"/>
    </source>
</evidence>
<dbReference type="SMART" id="SM00020">
    <property type="entry name" value="Tryp_SPc"/>
    <property type="match status" value="1"/>
</dbReference>
<evidence type="ECO:0000256" key="9">
    <source>
        <dbReference type="SAM" id="MobiDB-lite"/>
    </source>
</evidence>
<dbReference type="PRINTS" id="PR00722">
    <property type="entry name" value="CHYMOTRYPSIN"/>
</dbReference>
<dbReference type="InterPro" id="IPR031986">
    <property type="entry name" value="GD_N"/>
</dbReference>
<dbReference type="InterPro" id="IPR051333">
    <property type="entry name" value="CLIP_Serine_Protease"/>
</dbReference>
<dbReference type="GO" id="GO:0006508">
    <property type="term" value="P:proteolysis"/>
    <property type="evidence" value="ECO:0007669"/>
    <property type="project" value="UniProtKB-KW"/>
</dbReference>
<name>A0AAW1MPB8_POPJA</name>
<feature type="region of interest" description="Disordered" evidence="9">
    <location>
        <begin position="117"/>
        <end position="136"/>
    </location>
</feature>
<dbReference type="Proteomes" id="UP001458880">
    <property type="component" value="Unassembled WGS sequence"/>
</dbReference>
<evidence type="ECO:0000256" key="4">
    <source>
        <dbReference type="ARBA" id="ARBA00022729"/>
    </source>
</evidence>
<keyword evidence="7" id="KW-0865">Zymogen</keyword>
<feature type="compositionally biased region" description="Polar residues" evidence="9">
    <location>
        <begin position="126"/>
        <end position="136"/>
    </location>
</feature>
<organism evidence="12 13">
    <name type="scientific">Popillia japonica</name>
    <name type="common">Japanese beetle</name>
    <dbReference type="NCBI Taxonomy" id="7064"/>
    <lineage>
        <taxon>Eukaryota</taxon>
        <taxon>Metazoa</taxon>
        <taxon>Ecdysozoa</taxon>
        <taxon>Arthropoda</taxon>
        <taxon>Hexapoda</taxon>
        <taxon>Insecta</taxon>
        <taxon>Pterygota</taxon>
        <taxon>Neoptera</taxon>
        <taxon>Endopterygota</taxon>
        <taxon>Coleoptera</taxon>
        <taxon>Polyphaga</taxon>
        <taxon>Scarabaeiformia</taxon>
        <taxon>Scarabaeidae</taxon>
        <taxon>Rutelinae</taxon>
        <taxon>Popillia</taxon>
    </lineage>
</organism>
<dbReference type="InterPro" id="IPR043504">
    <property type="entry name" value="Peptidase_S1_PA_chymotrypsin"/>
</dbReference>
<comment type="subcellular location">
    <subcellularLocation>
        <location evidence="1">Secreted</location>
    </subcellularLocation>
</comment>
<evidence type="ECO:0000259" key="11">
    <source>
        <dbReference type="PROSITE" id="PS50240"/>
    </source>
</evidence>
<dbReference type="PROSITE" id="PS50240">
    <property type="entry name" value="TRYPSIN_DOM"/>
    <property type="match status" value="1"/>
</dbReference>
<keyword evidence="6" id="KW-0720">Serine protease</keyword>
<evidence type="ECO:0000256" key="3">
    <source>
        <dbReference type="ARBA" id="ARBA00022670"/>
    </source>
</evidence>
<dbReference type="InterPro" id="IPR001314">
    <property type="entry name" value="Peptidase_S1A"/>
</dbReference>
<dbReference type="GO" id="GO:0005576">
    <property type="term" value="C:extracellular region"/>
    <property type="evidence" value="ECO:0007669"/>
    <property type="project" value="UniProtKB-SubCell"/>
</dbReference>
<dbReference type="PANTHER" id="PTHR24260">
    <property type="match status" value="1"/>
</dbReference>
<dbReference type="GO" id="GO:0004252">
    <property type="term" value="F:serine-type endopeptidase activity"/>
    <property type="evidence" value="ECO:0007669"/>
    <property type="project" value="InterPro"/>
</dbReference>